<keyword evidence="2" id="KW-1185">Reference proteome</keyword>
<reference evidence="1" key="1">
    <citation type="journal article" date="2023" name="Science">
        <title>Genome structures resolve the early diversification of teleost fishes.</title>
        <authorList>
            <person name="Parey E."/>
            <person name="Louis A."/>
            <person name="Montfort J."/>
            <person name="Bouchez O."/>
            <person name="Roques C."/>
            <person name="Iampietro C."/>
            <person name="Lluch J."/>
            <person name="Castinel A."/>
            <person name="Donnadieu C."/>
            <person name="Desvignes T."/>
            <person name="Floi Bucao C."/>
            <person name="Jouanno E."/>
            <person name="Wen M."/>
            <person name="Mejri S."/>
            <person name="Dirks R."/>
            <person name="Jansen H."/>
            <person name="Henkel C."/>
            <person name="Chen W.J."/>
            <person name="Zahm M."/>
            <person name="Cabau C."/>
            <person name="Klopp C."/>
            <person name="Thompson A.W."/>
            <person name="Robinson-Rechavi M."/>
            <person name="Braasch I."/>
            <person name="Lecointre G."/>
            <person name="Bobe J."/>
            <person name="Postlethwait J.H."/>
            <person name="Berthelot C."/>
            <person name="Roest Crollius H."/>
            <person name="Guiguen Y."/>
        </authorList>
    </citation>
    <scope>NUCLEOTIDE SEQUENCE</scope>
    <source>
        <strain evidence="1">NC1722</strain>
    </source>
</reference>
<evidence type="ECO:0000313" key="1">
    <source>
        <dbReference type="EMBL" id="KAJ8378324.1"/>
    </source>
</evidence>
<dbReference type="EMBL" id="JAINUG010000324">
    <property type="protein sequence ID" value="KAJ8378324.1"/>
    <property type="molecule type" value="Genomic_DNA"/>
</dbReference>
<sequence length="99" mass="10831">MRGWCLVRRLPAGSEQKSVMSAVPVARLLIEPPPPRRAGAPGARGPRYPPPVPPGLLLSIFLSGRPSVHLPVRPSESTQESLIHPDGWRSHCVRLLFTD</sequence>
<proteinExistence type="predicted"/>
<organism evidence="1 2">
    <name type="scientific">Aldrovandia affinis</name>
    <dbReference type="NCBI Taxonomy" id="143900"/>
    <lineage>
        <taxon>Eukaryota</taxon>
        <taxon>Metazoa</taxon>
        <taxon>Chordata</taxon>
        <taxon>Craniata</taxon>
        <taxon>Vertebrata</taxon>
        <taxon>Euteleostomi</taxon>
        <taxon>Actinopterygii</taxon>
        <taxon>Neopterygii</taxon>
        <taxon>Teleostei</taxon>
        <taxon>Notacanthiformes</taxon>
        <taxon>Halosauridae</taxon>
        <taxon>Aldrovandia</taxon>
    </lineage>
</organism>
<accession>A0AAD7RDK5</accession>
<gene>
    <name evidence="1" type="ORF">AAFF_G00244020</name>
</gene>
<protein>
    <submittedName>
        <fullName evidence="1">Uncharacterized protein</fullName>
    </submittedName>
</protein>
<evidence type="ECO:0000313" key="2">
    <source>
        <dbReference type="Proteomes" id="UP001221898"/>
    </source>
</evidence>
<dbReference type="Proteomes" id="UP001221898">
    <property type="component" value="Unassembled WGS sequence"/>
</dbReference>
<name>A0AAD7RDK5_9TELE</name>
<comment type="caution">
    <text evidence="1">The sequence shown here is derived from an EMBL/GenBank/DDBJ whole genome shotgun (WGS) entry which is preliminary data.</text>
</comment>
<dbReference type="AlphaFoldDB" id="A0AAD7RDK5"/>